<evidence type="ECO:0000256" key="2">
    <source>
        <dbReference type="ARBA" id="ARBA00022723"/>
    </source>
</evidence>
<gene>
    <name evidence="5" type="ORF">EDD79_102920</name>
</gene>
<dbReference type="GO" id="GO:0046872">
    <property type="term" value="F:metal ion binding"/>
    <property type="evidence" value="ECO:0007669"/>
    <property type="project" value="UniProtKB-KW"/>
</dbReference>
<proteinExistence type="predicted"/>
<dbReference type="GO" id="GO:0003824">
    <property type="term" value="F:catalytic activity"/>
    <property type="evidence" value="ECO:0007669"/>
    <property type="project" value="InterPro"/>
</dbReference>
<dbReference type="AlphaFoldDB" id="A0A4R2TES0"/>
<dbReference type="PANTHER" id="PTHR21180:SF9">
    <property type="entry name" value="TYPE II SECRETION SYSTEM PROTEIN K"/>
    <property type="match status" value="1"/>
</dbReference>
<dbReference type="OrthoDB" id="9801154at2"/>
<dbReference type="InterPro" id="IPR013785">
    <property type="entry name" value="Aldolase_TIM"/>
</dbReference>
<dbReference type="Gene3D" id="1.10.150.320">
    <property type="entry name" value="Photosystem II 12 kDa extrinsic protein"/>
    <property type="match status" value="1"/>
</dbReference>
<dbReference type="CDD" id="cd01335">
    <property type="entry name" value="Radical_SAM"/>
    <property type="match status" value="1"/>
</dbReference>
<evidence type="ECO:0000256" key="1">
    <source>
        <dbReference type="ARBA" id="ARBA00022691"/>
    </source>
</evidence>
<reference evidence="5 6" key="1">
    <citation type="submission" date="2019-03" db="EMBL/GenBank/DDBJ databases">
        <title>Genomic Encyclopedia of Type Strains, Phase IV (KMG-IV): sequencing the most valuable type-strain genomes for metagenomic binning, comparative biology and taxonomic classification.</title>
        <authorList>
            <person name="Goeker M."/>
        </authorList>
    </citation>
    <scope>NUCLEOTIDE SEQUENCE [LARGE SCALE GENOMIC DNA]</scope>
    <source>
        <strain evidence="5 6">DSM 100013</strain>
    </source>
</reference>
<dbReference type="EMBL" id="SLYC01000029">
    <property type="protein sequence ID" value="TCQ00572.1"/>
    <property type="molecule type" value="Genomic_DNA"/>
</dbReference>
<dbReference type="RefSeq" id="WP_132849003.1">
    <property type="nucleotide sequence ID" value="NZ_CP058648.1"/>
</dbReference>
<dbReference type="Gene3D" id="3.20.20.70">
    <property type="entry name" value="Aldolase class I"/>
    <property type="match status" value="1"/>
</dbReference>
<dbReference type="InterPro" id="IPR010994">
    <property type="entry name" value="RuvA_2-like"/>
</dbReference>
<dbReference type="InterPro" id="IPR051675">
    <property type="entry name" value="Endo/Exo/Phosphatase_dom_1"/>
</dbReference>
<dbReference type="InterPro" id="IPR023874">
    <property type="entry name" value="DNA_rSAM_put"/>
</dbReference>
<dbReference type="SUPFAM" id="SSF102114">
    <property type="entry name" value="Radical SAM enzymes"/>
    <property type="match status" value="1"/>
</dbReference>
<dbReference type="SFLD" id="SFLDG01102">
    <property type="entry name" value="Uncharacterised_Radical_SAM_Su"/>
    <property type="match status" value="1"/>
</dbReference>
<accession>A0A4R2TES0</accession>
<keyword evidence="2" id="KW-0479">Metal-binding</keyword>
<dbReference type="Proteomes" id="UP000295504">
    <property type="component" value="Unassembled WGS sequence"/>
</dbReference>
<keyword evidence="1" id="KW-0949">S-adenosyl-L-methionine</keyword>
<dbReference type="SFLD" id="SFLDS00029">
    <property type="entry name" value="Radical_SAM"/>
    <property type="match status" value="1"/>
</dbReference>
<keyword evidence="6" id="KW-1185">Reference proteome</keyword>
<comment type="caution">
    <text evidence="5">The sequence shown here is derived from an EMBL/GenBank/DDBJ whole genome shotgun (WGS) entry which is preliminary data.</text>
</comment>
<sequence>MEILTKLQILSDAAKYDVSCSSSGSTRKNSKGGLGNAAVSGICHSWSEDGRCISLFKILFSNECIYNCAYCSSKITNDVRRATFTPEEVVSLTMNFYKRNYIEGLFLSSAVYKSPDYTMELLIKTVQMLRENKFNGYIHLKGIPGADNTLINRAGLYVDRMSVNIELPSEASLQALAPQKKKESIIKPMSLIKNGIIQNKEEKMNYRKTPSFLPAGQTTQLIVGASPEPDLNILKLSEGLYKRFTMKRVYYSAYIPVFESSTLPSIQTKPPLLREHRLYQADWLLRFYGFNADELLNSNNPNFDLELDPKCFWALENIHIFPLEVNKADYTELIRVPGIGIRSAMKIVTARRMSKLDYEDLKKLGVVLKRAKYFITCKGKYYGGISINPISIKQVLLDRPESYSTQLSIFDMFPDSLVRKEASSNITGEF</sequence>
<dbReference type="InterPro" id="IPR007197">
    <property type="entry name" value="rSAM"/>
</dbReference>
<dbReference type="InterPro" id="IPR058240">
    <property type="entry name" value="rSAM_sf"/>
</dbReference>
<keyword evidence="3" id="KW-0408">Iron</keyword>
<evidence type="ECO:0000313" key="5">
    <source>
        <dbReference type="EMBL" id="TCQ00572.1"/>
    </source>
</evidence>
<dbReference type="SUPFAM" id="SSF47781">
    <property type="entry name" value="RuvA domain 2-like"/>
    <property type="match status" value="1"/>
</dbReference>
<evidence type="ECO:0000256" key="4">
    <source>
        <dbReference type="ARBA" id="ARBA00023014"/>
    </source>
</evidence>
<dbReference type="NCBIfam" id="TIGR03916">
    <property type="entry name" value="rSAM_link_UDG"/>
    <property type="match status" value="1"/>
</dbReference>
<protein>
    <submittedName>
        <fullName evidence="5">Putative DNA modification/repair radical SAM protein</fullName>
    </submittedName>
</protein>
<organism evidence="5 6">
    <name type="scientific">Serpentinicella alkaliphila</name>
    <dbReference type="NCBI Taxonomy" id="1734049"/>
    <lineage>
        <taxon>Bacteria</taxon>
        <taxon>Bacillati</taxon>
        <taxon>Bacillota</taxon>
        <taxon>Clostridia</taxon>
        <taxon>Peptostreptococcales</taxon>
        <taxon>Natronincolaceae</taxon>
        <taxon>Serpentinicella</taxon>
    </lineage>
</organism>
<dbReference type="GO" id="GO:0051536">
    <property type="term" value="F:iron-sulfur cluster binding"/>
    <property type="evidence" value="ECO:0007669"/>
    <property type="project" value="UniProtKB-KW"/>
</dbReference>
<evidence type="ECO:0000313" key="6">
    <source>
        <dbReference type="Proteomes" id="UP000295504"/>
    </source>
</evidence>
<evidence type="ECO:0000256" key="3">
    <source>
        <dbReference type="ARBA" id="ARBA00023004"/>
    </source>
</evidence>
<keyword evidence="4" id="KW-0411">Iron-sulfur</keyword>
<name>A0A4R2TES0_9FIRM</name>
<dbReference type="PANTHER" id="PTHR21180">
    <property type="entry name" value="ENDONUCLEASE/EXONUCLEASE/PHOSPHATASE FAMILY DOMAIN-CONTAINING PROTEIN 1"/>
    <property type="match status" value="1"/>
</dbReference>